<comment type="caution">
    <text evidence="1">The sequence shown here is derived from an EMBL/GenBank/DDBJ whole genome shotgun (WGS) entry which is preliminary data.</text>
</comment>
<proteinExistence type="predicted"/>
<reference evidence="1" key="1">
    <citation type="submission" date="2023-04" db="EMBL/GenBank/DDBJ databases">
        <title>A chromosome-level genome assembly of the parasitoid wasp Eretmocerus hayati.</title>
        <authorList>
            <person name="Zhong Y."/>
            <person name="Liu S."/>
            <person name="Liu Y."/>
        </authorList>
    </citation>
    <scope>NUCLEOTIDE SEQUENCE</scope>
    <source>
        <strain evidence="1">ZJU_SS_LIU_2023</strain>
    </source>
</reference>
<evidence type="ECO:0000313" key="2">
    <source>
        <dbReference type="Proteomes" id="UP001239111"/>
    </source>
</evidence>
<sequence>MSCFDVLLRNLHTTAPVTSLLLSAVNEIISYYGLIGVENPAISACVEAIADAVTHARFVGTVESVHGVALGIIQVLQLLVLSPPEDHLFDERISEIKLRSFRMFVDSSFW</sequence>
<evidence type="ECO:0000313" key="1">
    <source>
        <dbReference type="EMBL" id="KAJ8677412.1"/>
    </source>
</evidence>
<name>A0ACC2P4Q3_9HYME</name>
<gene>
    <name evidence="1" type="ORF">QAD02_013199</name>
</gene>
<keyword evidence="2" id="KW-1185">Reference proteome</keyword>
<dbReference type="EMBL" id="CM056742">
    <property type="protein sequence ID" value="KAJ8677412.1"/>
    <property type="molecule type" value="Genomic_DNA"/>
</dbReference>
<protein>
    <submittedName>
        <fullName evidence="1">Uncharacterized protein</fullName>
    </submittedName>
</protein>
<dbReference type="Proteomes" id="UP001239111">
    <property type="component" value="Chromosome 2"/>
</dbReference>
<accession>A0ACC2P4Q3</accession>
<organism evidence="1 2">
    <name type="scientific">Eretmocerus hayati</name>
    <dbReference type="NCBI Taxonomy" id="131215"/>
    <lineage>
        <taxon>Eukaryota</taxon>
        <taxon>Metazoa</taxon>
        <taxon>Ecdysozoa</taxon>
        <taxon>Arthropoda</taxon>
        <taxon>Hexapoda</taxon>
        <taxon>Insecta</taxon>
        <taxon>Pterygota</taxon>
        <taxon>Neoptera</taxon>
        <taxon>Endopterygota</taxon>
        <taxon>Hymenoptera</taxon>
        <taxon>Apocrita</taxon>
        <taxon>Proctotrupomorpha</taxon>
        <taxon>Chalcidoidea</taxon>
        <taxon>Aphelinidae</taxon>
        <taxon>Aphelininae</taxon>
        <taxon>Eretmocerus</taxon>
    </lineage>
</organism>